<proteinExistence type="predicted"/>
<dbReference type="STRING" id="63057.A0A2P5FI82"/>
<protein>
    <submittedName>
        <fullName evidence="2">Nucleic acid-binding, OB-fold containing protein</fullName>
    </submittedName>
</protein>
<reference evidence="3" key="1">
    <citation type="submission" date="2016-06" db="EMBL/GenBank/DDBJ databases">
        <title>Parallel loss of symbiosis genes in relatives of nitrogen-fixing non-legume Parasponia.</title>
        <authorList>
            <person name="Van Velzen R."/>
            <person name="Holmer R."/>
            <person name="Bu F."/>
            <person name="Rutten L."/>
            <person name="Van Zeijl A."/>
            <person name="Liu W."/>
            <person name="Santuari L."/>
            <person name="Cao Q."/>
            <person name="Sharma T."/>
            <person name="Shen D."/>
            <person name="Roswanjaya Y."/>
            <person name="Wardhani T."/>
            <person name="Kalhor M.S."/>
            <person name="Jansen J."/>
            <person name="Van den Hoogen J."/>
            <person name="Gungor B."/>
            <person name="Hartog M."/>
            <person name="Hontelez J."/>
            <person name="Verver J."/>
            <person name="Yang W.-C."/>
            <person name="Schijlen E."/>
            <person name="Repin R."/>
            <person name="Schilthuizen M."/>
            <person name="Schranz E."/>
            <person name="Heidstra R."/>
            <person name="Miyata K."/>
            <person name="Fedorova E."/>
            <person name="Kohlen W."/>
            <person name="Bisseling T."/>
            <person name="Smit S."/>
            <person name="Geurts R."/>
        </authorList>
    </citation>
    <scope>NUCLEOTIDE SEQUENCE [LARGE SCALE GENOMIC DNA]</scope>
    <source>
        <strain evidence="3">cv. RG33-2</strain>
    </source>
</reference>
<keyword evidence="3" id="KW-1185">Reference proteome</keyword>
<dbReference type="OrthoDB" id="1165990at2759"/>
<dbReference type="CDD" id="cd04480">
    <property type="entry name" value="RPA1_DBD_A_like"/>
    <property type="match status" value="1"/>
</dbReference>
<accession>A0A2P5FI82</accession>
<dbReference type="InterPro" id="IPR012340">
    <property type="entry name" value="NA-bd_OB-fold"/>
</dbReference>
<sequence>MATPIRSLKPTEIYGAIEARISRLWHNNDYTTGRLISLDCVLVDHEHEAIHGTIKARDADQISQQITEGEVYRITNFNVAPNKPKYKVVPHAAMLQFARATSFALITTPTTNIPIHKFYFVDFNQLLSRTDINDVLSDIIGMLIEIQELEETNVKRKPTPRRTLTIQTSGVKNYKSLFGEKQ</sequence>
<dbReference type="Pfam" id="PF02721">
    <property type="entry name" value="DUF223"/>
    <property type="match status" value="1"/>
</dbReference>
<dbReference type="PANTHER" id="PTHR47165:SF4">
    <property type="entry name" value="OS03G0429900 PROTEIN"/>
    <property type="match status" value="1"/>
</dbReference>
<evidence type="ECO:0000259" key="1">
    <source>
        <dbReference type="Pfam" id="PF02721"/>
    </source>
</evidence>
<dbReference type="Gene3D" id="2.40.50.140">
    <property type="entry name" value="Nucleic acid-binding proteins"/>
    <property type="match status" value="2"/>
</dbReference>
<dbReference type="PANTHER" id="PTHR47165">
    <property type="entry name" value="OS03G0429900 PROTEIN"/>
    <property type="match status" value="1"/>
</dbReference>
<dbReference type="InParanoid" id="A0A2P5FI82"/>
<feature type="domain" description="Replication protein A 70 kDa DNA-binding subunit B/D first OB fold" evidence="1">
    <location>
        <begin position="3"/>
        <end position="102"/>
    </location>
</feature>
<organism evidence="2 3">
    <name type="scientific">Trema orientale</name>
    <name type="common">Charcoal tree</name>
    <name type="synonym">Celtis orientalis</name>
    <dbReference type="NCBI Taxonomy" id="63057"/>
    <lineage>
        <taxon>Eukaryota</taxon>
        <taxon>Viridiplantae</taxon>
        <taxon>Streptophyta</taxon>
        <taxon>Embryophyta</taxon>
        <taxon>Tracheophyta</taxon>
        <taxon>Spermatophyta</taxon>
        <taxon>Magnoliopsida</taxon>
        <taxon>eudicotyledons</taxon>
        <taxon>Gunneridae</taxon>
        <taxon>Pentapetalae</taxon>
        <taxon>rosids</taxon>
        <taxon>fabids</taxon>
        <taxon>Rosales</taxon>
        <taxon>Cannabaceae</taxon>
        <taxon>Trema</taxon>
    </lineage>
</organism>
<dbReference type="EMBL" id="JXTC01000031">
    <property type="protein sequence ID" value="PON97499.1"/>
    <property type="molecule type" value="Genomic_DNA"/>
</dbReference>
<dbReference type="SUPFAM" id="SSF50249">
    <property type="entry name" value="Nucleic acid-binding proteins"/>
    <property type="match status" value="1"/>
</dbReference>
<evidence type="ECO:0000313" key="3">
    <source>
        <dbReference type="Proteomes" id="UP000237000"/>
    </source>
</evidence>
<gene>
    <name evidence="2" type="ORF">TorRG33x02_067010</name>
</gene>
<name>A0A2P5FI82_TREOI</name>
<comment type="caution">
    <text evidence="2">The sequence shown here is derived from an EMBL/GenBank/DDBJ whole genome shotgun (WGS) entry which is preliminary data.</text>
</comment>
<dbReference type="AlphaFoldDB" id="A0A2P5FI82"/>
<dbReference type="Proteomes" id="UP000237000">
    <property type="component" value="Unassembled WGS sequence"/>
</dbReference>
<evidence type="ECO:0000313" key="2">
    <source>
        <dbReference type="EMBL" id="PON97499.1"/>
    </source>
</evidence>
<dbReference type="InterPro" id="IPR003871">
    <property type="entry name" value="RFA1B/D_OB_1st"/>
</dbReference>